<evidence type="ECO:0000259" key="6">
    <source>
        <dbReference type="PROSITE" id="PS50011"/>
    </source>
</evidence>
<keyword evidence="5" id="KW-0067">ATP-binding</keyword>
<dbReference type="Gene3D" id="1.10.510.10">
    <property type="entry name" value="Transferase(Phosphotransferase) domain 1"/>
    <property type="match status" value="1"/>
</dbReference>
<feature type="domain" description="Protein kinase" evidence="6">
    <location>
        <begin position="1"/>
        <end position="131"/>
    </location>
</feature>
<dbReference type="Pfam" id="PF00069">
    <property type="entry name" value="Pkinase"/>
    <property type="match status" value="1"/>
</dbReference>
<evidence type="ECO:0000256" key="1">
    <source>
        <dbReference type="ARBA" id="ARBA00022527"/>
    </source>
</evidence>
<dbReference type="GO" id="GO:0004674">
    <property type="term" value="F:protein serine/threonine kinase activity"/>
    <property type="evidence" value="ECO:0007669"/>
    <property type="project" value="UniProtKB-KW"/>
</dbReference>
<keyword evidence="4 7" id="KW-0418">Kinase</keyword>
<dbReference type="EMBL" id="QGNW01002574">
    <property type="protein sequence ID" value="RVW17623.1"/>
    <property type="molecule type" value="Genomic_DNA"/>
</dbReference>
<evidence type="ECO:0000256" key="3">
    <source>
        <dbReference type="ARBA" id="ARBA00022741"/>
    </source>
</evidence>
<reference evidence="7 8" key="1">
    <citation type="journal article" date="2018" name="PLoS Genet.">
        <title>Population sequencing reveals clonal diversity and ancestral inbreeding in the grapevine cultivar Chardonnay.</title>
        <authorList>
            <person name="Roach M.J."/>
            <person name="Johnson D.L."/>
            <person name="Bohlmann J."/>
            <person name="van Vuuren H.J."/>
            <person name="Jones S.J."/>
            <person name="Pretorius I.S."/>
            <person name="Schmidt S.A."/>
            <person name="Borneman A.R."/>
        </authorList>
    </citation>
    <scope>NUCLEOTIDE SEQUENCE [LARGE SCALE GENOMIC DNA]</scope>
    <source>
        <strain evidence="8">cv. Chardonnay</strain>
        <tissue evidence="7">Leaf</tissue>
    </source>
</reference>
<keyword evidence="3" id="KW-0547">Nucleotide-binding</keyword>
<proteinExistence type="predicted"/>
<keyword evidence="1" id="KW-0723">Serine/threonine-protein kinase</keyword>
<evidence type="ECO:0000256" key="4">
    <source>
        <dbReference type="ARBA" id="ARBA00022777"/>
    </source>
</evidence>
<dbReference type="PANTHER" id="PTHR22974">
    <property type="entry name" value="MIXED LINEAGE PROTEIN KINASE"/>
    <property type="match status" value="1"/>
</dbReference>
<evidence type="ECO:0000256" key="2">
    <source>
        <dbReference type="ARBA" id="ARBA00022679"/>
    </source>
</evidence>
<keyword evidence="2" id="KW-0808">Transferase</keyword>
<dbReference type="SUPFAM" id="SSF56112">
    <property type="entry name" value="Protein kinase-like (PK-like)"/>
    <property type="match status" value="1"/>
</dbReference>
<protein>
    <submittedName>
        <fullName evidence="7">Serine/threonine-protein kinase mph1</fullName>
    </submittedName>
</protein>
<dbReference type="AlphaFoldDB" id="A0A438C301"/>
<dbReference type="GO" id="GO:0005524">
    <property type="term" value="F:ATP binding"/>
    <property type="evidence" value="ECO:0007669"/>
    <property type="project" value="UniProtKB-KW"/>
</dbReference>
<dbReference type="PROSITE" id="PS50011">
    <property type="entry name" value="PROTEIN_KINASE_DOM"/>
    <property type="match status" value="1"/>
</dbReference>
<gene>
    <name evidence="7" type="primary">mph1_0</name>
    <name evidence="7" type="ORF">CK203_071798</name>
</gene>
<evidence type="ECO:0000313" key="7">
    <source>
        <dbReference type="EMBL" id="RVW17623.1"/>
    </source>
</evidence>
<dbReference type="Proteomes" id="UP000288805">
    <property type="component" value="Unassembled WGS sequence"/>
</dbReference>
<sequence length="206" mass="23114">MSPEAFMCNESDANGNTIKCGRPSDIWSLGCILYQMVYGRTPFSEFKTFWAKFKVITDRNHEIKYEPVSNPWLLDIMKKCLAWDLPVLAQLSSSQDQSCKLLQLITEACANDPKALILCRQLQQLLRDPVTVPTSQPTLFSQVGVSASIWKDGPFHLFGKMEFVACDIASVHDILEYPLALLYNVTGMEILPHFQSGFKAGCMGPN</sequence>
<comment type="caution">
    <text evidence="7">The sequence shown here is derived from an EMBL/GenBank/DDBJ whole genome shotgun (WGS) entry which is preliminary data.</text>
</comment>
<name>A0A438C301_VITVI</name>
<dbReference type="InterPro" id="IPR011009">
    <property type="entry name" value="Kinase-like_dom_sf"/>
</dbReference>
<evidence type="ECO:0000256" key="5">
    <source>
        <dbReference type="ARBA" id="ARBA00022840"/>
    </source>
</evidence>
<accession>A0A438C301</accession>
<organism evidence="7 8">
    <name type="scientific">Vitis vinifera</name>
    <name type="common">Grape</name>
    <dbReference type="NCBI Taxonomy" id="29760"/>
    <lineage>
        <taxon>Eukaryota</taxon>
        <taxon>Viridiplantae</taxon>
        <taxon>Streptophyta</taxon>
        <taxon>Embryophyta</taxon>
        <taxon>Tracheophyta</taxon>
        <taxon>Spermatophyta</taxon>
        <taxon>Magnoliopsida</taxon>
        <taxon>eudicotyledons</taxon>
        <taxon>Gunneridae</taxon>
        <taxon>Pentapetalae</taxon>
        <taxon>rosids</taxon>
        <taxon>Vitales</taxon>
        <taxon>Vitaceae</taxon>
        <taxon>Viteae</taxon>
        <taxon>Vitis</taxon>
    </lineage>
</organism>
<dbReference type="PANTHER" id="PTHR22974:SF21">
    <property type="entry name" value="DUAL SPECIFICITY PROTEIN KINASE TTK"/>
    <property type="match status" value="1"/>
</dbReference>
<dbReference type="InterPro" id="IPR000719">
    <property type="entry name" value="Prot_kinase_dom"/>
</dbReference>
<evidence type="ECO:0000313" key="8">
    <source>
        <dbReference type="Proteomes" id="UP000288805"/>
    </source>
</evidence>